<dbReference type="PANTHER" id="PTHR43651">
    <property type="entry name" value="1,4-ALPHA-GLUCAN-BRANCHING ENZYME"/>
    <property type="match status" value="1"/>
</dbReference>
<accession>A0A0C3RAN7</accession>
<keyword evidence="7" id="KW-0328">Glycosyltransferase</keyword>
<evidence type="ECO:0000256" key="10">
    <source>
        <dbReference type="ARBA" id="ARBA00023277"/>
    </source>
</evidence>
<dbReference type="Gene3D" id="2.60.40.1180">
    <property type="entry name" value="Golgi alpha-mannosidase II"/>
    <property type="match status" value="1"/>
</dbReference>
<dbReference type="PIRSF" id="PIRSF000463">
    <property type="entry name" value="GlgB"/>
    <property type="match status" value="1"/>
</dbReference>
<keyword evidence="8" id="KW-0808">Transferase</keyword>
<dbReference type="InterPro" id="IPR013783">
    <property type="entry name" value="Ig-like_fold"/>
</dbReference>
<dbReference type="CDD" id="cd11321">
    <property type="entry name" value="AmyAc_bac_euk_BE"/>
    <property type="match status" value="1"/>
</dbReference>
<dbReference type="GO" id="GO:0043169">
    <property type="term" value="F:cation binding"/>
    <property type="evidence" value="ECO:0007669"/>
    <property type="project" value="InterPro"/>
</dbReference>
<feature type="domain" description="Glycosyl hydrolase family 13 catalytic" evidence="12">
    <location>
        <begin position="184"/>
        <end position="544"/>
    </location>
</feature>
<proteinExistence type="inferred from homology"/>
<keyword evidence="9" id="KW-0788">Thiol protease</keyword>
<dbReference type="Gene3D" id="3.20.20.80">
    <property type="entry name" value="Glycosidases"/>
    <property type="match status" value="1"/>
</dbReference>
<dbReference type="SUPFAM" id="SSF51445">
    <property type="entry name" value="(Trans)glycosidases"/>
    <property type="match status" value="1"/>
</dbReference>
<evidence type="ECO:0000256" key="8">
    <source>
        <dbReference type="ARBA" id="ARBA00022679"/>
    </source>
</evidence>
<dbReference type="PANTHER" id="PTHR43651:SF3">
    <property type="entry name" value="1,4-ALPHA-GLUCAN-BRANCHING ENZYME"/>
    <property type="match status" value="1"/>
</dbReference>
<dbReference type="EC" id="2.4.1.18" evidence="5"/>
<dbReference type="Pfam" id="PF02922">
    <property type="entry name" value="CBM_48"/>
    <property type="match status" value="1"/>
</dbReference>
<dbReference type="InterPro" id="IPR006047">
    <property type="entry name" value="GH13_cat_dom"/>
</dbReference>
<dbReference type="InterPro" id="IPR014756">
    <property type="entry name" value="Ig_E-set"/>
</dbReference>
<evidence type="ECO:0000256" key="7">
    <source>
        <dbReference type="ARBA" id="ARBA00022676"/>
    </source>
</evidence>
<dbReference type="EMBL" id="JPIU01000051">
    <property type="protein sequence ID" value="KIO42611.1"/>
    <property type="molecule type" value="Genomic_DNA"/>
</dbReference>
<dbReference type="InterPro" id="IPR006048">
    <property type="entry name" value="A-amylase/branching_C"/>
</dbReference>
<comment type="catalytic activity">
    <reaction evidence="1">
        <text>Transfers a segment of a (1-&gt;4)-alpha-D-glucan chain to a primary hydroxy group in a similar glucan chain.</text>
        <dbReference type="EC" id="2.4.1.18"/>
    </reaction>
</comment>
<protein>
    <recommendedName>
        <fullName evidence="5">1,4-alpha-glucan branching enzyme</fullName>
        <ecNumber evidence="5">2.4.1.18</ecNumber>
    </recommendedName>
</protein>
<dbReference type="GO" id="GO:0004553">
    <property type="term" value="F:hydrolase activity, hydrolyzing O-glycosyl compounds"/>
    <property type="evidence" value="ECO:0007669"/>
    <property type="project" value="InterPro"/>
</dbReference>
<keyword evidence="14" id="KW-1185">Reference proteome</keyword>
<dbReference type="Pfam" id="PF02806">
    <property type="entry name" value="Alpha-amylase_C"/>
    <property type="match status" value="1"/>
</dbReference>
<dbReference type="GO" id="GO:0003844">
    <property type="term" value="F:1,4-alpha-glucan branching enzyme activity"/>
    <property type="evidence" value="ECO:0007669"/>
    <property type="project" value="UniProtKB-EC"/>
</dbReference>
<dbReference type="GO" id="GO:0005737">
    <property type="term" value="C:cytoplasm"/>
    <property type="evidence" value="ECO:0007669"/>
    <property type="project" value="TreeGrafter"/>
</dbReference>
<dbReference type="Gene3D" id="2.60.40.10">
    <property type="entry name" value="Immunoglobulins"/>
    <property type="match status" value="1"/>
</dbReference>
<comment type="similarity">
    <text evidence="4">Belongs to the glycosyl hydrolase 13 family. GlgB subfamily.</text>
</comment>
<evidence type="ECO:0000256" key="5">
    <source>
        <dbReference type="ARBA" id="ARBA00012541"/>
    </source>
</evidence>
<evidence type="ECO:0000256" key="4">
    <source>
        <dbReference type="ARBA" id="ARBA00009000"/>
    </source>
</evidence>
<feature type="active site" description="Proton donor" evidence="11">
    <location>
        <position position="379"/>
    </location>
</feature>
<dbReference type="SUPFAM" id="SSF51011">
    <property type="entry name" value="Glycosyl hydrolase domain"/>
    <property type="match status" value="1"/>
</dbReference>
<evidence type="ECO:0000313" key="14">
    <source>
        <dbReference type="Proteomes" id="UP000031980"/>
    </source>
</evidence>
<sequence>MKPELVNQDKLLEPFAKVIQERHERILALEKEFTSRATRLADLCNSYLYYGLHKTDRGWVFREWAPHATAVYLIGVFNDWRKHPDYALKKINREDWEIVLPEGVLSHEMLYRLLVEWDGGAGERIPTHVRRAVQDEYTKIFSAQVWDPKNPYRMKHKSPHRTVHPLIYEAHVGMSTEHKRVSTFTEFRLFVLPRMVDLGYNTLQLMGIQEHPYYGSFGYQVSNFFAVSSRFGTPEELKALIDAAHGMGVRVIMDIVHSHAVNNEMEGLSRFDGSYDQFFYPGEQGYHPLWNSRCFNYGKHQVINFLLSNCKYWLDEFHFDGFRFDGITSMIYWDHGINRDFTDYRMYYDGDQDENAIVYLGLANRVIHQVNPEAITIAEDMSGMPGMAFPVEEGGLGFDFRMSMGVPDYWIKLLKDRKDEEWHVGDLFYELTNKRKEEHTISYAESHDQALVGDKTIFFRLVDKAIYSSMSVFNKNIHIDRGIALHKMIRLVTIGTAGDGYLSFMGNEWGHPEWIDFPREGNNWSYDHARRLWSLVDDEQLRFRFLNAFDRAMIHFVEDNQLFVGYPSPLVRDNERQILIFTRGDFLFVFNFNPEVSFMDYQFDAPPGKYMTVLNTDSALFDGFGRIDENVEHFTRYIAPGRSQLSLYLPARSAFVMHRS</sequence>
<dbReference type="AlphaFoldDB" id="A0A0C3RAN7"/>
<dbReference type="Proteomes" id="UP000031980">
    <property type="component" value="Unassembled WGS sequence"/>
</dbReference>
<evidence type="ECO:0000256" key="9">
    <source>
        <dbReference type="ARBA" id="ARBA00022807"/>
    </source>
</evidence>
<dbReference type="GO" id="GO:0008234">
    <property type="term" value="F:cysteine-type peptidase activity"/>
    <property type="evidence" value="ECO:0007669"/>
    <property type="project" value="UniProtKB-KW"/>
</dbReference>
<evidence type="ECO:0000256" key="1">
    <source>
        <dbReference type="ARBA" id="ARBA00000826"/>
    </source>
</evidence>
<evidence type="ECO:0000313" key="13">
    <source>
        <dbReference type="EMBL" id="KIO42611.1"/>
    </source>
</evidence>
<dbReference type="GO" id="GO:0006508">
    <property type="term" value="P:proteolysis"/>
    <property type="evidence" value="ECO:0007669"/>
    <property type="project" value="UniProtKB-KW"/>
</dbReference>
<dbReference type="InterPro" id="IPR037439">
    <property type="entry name" value="Branching_enzy"/>
</dbReference>
<evidence type="ECO:0000259" key="12">
    <source>
        <dbReference type="SMART" id="SM00642"/>
    </source>
</evidence>
<evidence type="ECO:0000256" key="6">
    <source>
        <dbReference type="ARBA" id="ARBA00022670"/>
    </source>
</evidence>
<organism evidence="13 14">
    <name type="scientific">Sanguibacteroides justesenii</name>
    <dbReference type="NCBI Taxonomy" id="1547597"/>
    <lineage>
        <taxon>Bacteria</taxon>
        <taxon>Pseudomonadati</taxon>
        <taxon>Bacteroidota</taxon>
        <taxon>Bacteroidia</taxon>
        <taxon>Bacteroidales</taxon>
        <taxon>Porphyromonadaceae</taxon>
        <taxon>Sanguibacteroides</taxon>
    </lineage>
</organism>
<name>A0A0C3RAN7_9PORP</name>
<feature type="active site" description="Nucleophile" evidence="11">
    <location>
        <position position="325"/>
    </location>
</feature>
<evidence type="ECO:0000256" key="11">
    <source>
        <dbReference type="PIRSR" id="PIRSR000463-1"/>
    </source>
</evidence>
<gene>
    <name evidence="13" type="ORF">BA92_14710</name>
</gene>
<dbReference type="FunFam" id="3.20.20.80:FF:000001">
    <property type="entry name" value="1,4-alpha-glucan branching enzyme"/>
    <property type="match status" value="1"/>
</dbReference>
<dbReference type="CDD" id="cd02854">
    <property type="entry name" value="E_set_GBE_euk_N"/>
    <property type="match status" value="1"/>
</dbReference>
<dbReference type="GO" id="GO:0005978">
    <property type="term" value="P:glycogen biosynthetic process"/>
    <property type="evidence" value="ECO:0007669"/>
    <property type="project" value="InterPro"/>
</dbReference>
<reference evidence="13 14" key="1">
    <citation type="submission" date="2014-07" db="EMBL/GenBank/DDBJ databases">
        <title>Porphyromonadaceae bacterium OUH 308042 = ATCC BAA-2681 = DSM 28342 draft genome.</title>
        <authorList>
            <person name="Sydenham T.V."/>
            <person name="Hasman H."/>
            <person name="Justensen U.S."/>
        </authorList>
    </citation>
    <scope>NUCLEOTIDE SEQUENCE [LARGE SCALE GENOMIC DNA]</scope>
    <source>
        <strain evidence="13 14">OUH 308042</strain>
    </source>
</reference>
<dbReference type="RefSeq" id="WP_041505600.1">
    <property type="nucleotide sequence ID" value="NZ_JPIU01000051.1"/>
</dbReference>
<comment type="caution">
    <text evidence="13">The sequence shown here is derived from an EMBL/GenBank/DDBJ whole genome shotgun (WGS) entry which is preliminary data.</text>
</comment>
<keyword evidence="6" id="KW-0645">Protease</keyword>
<dbReference type="SMART" id="SM00642">
    <property type="entry name" value="Aamy"/>
    <property type="match status" value="1"/>
</dbReference>
<keyword evidence="10" id="KW-0119">Carbohydrate metabolism</keyword>
<comment type="function">
    <text evidence="2">Catalyzes the formation of the alpha-1,6-glucosidic linkages in glycogen by scission of a 1,4-alpha-linked oligosaccharide from growing alpha-1,4-glucan chains and the subsequent attachment of the oligosaccharide to the alpha-1,6 position.</text>
</comment>
<dbReference type="SUPFAM" id="SSF81296">
    <property type="entry name" value="E set domains"/>
    <property type="match status" value="1"/>
</dbReference>
<keyword evidence="9" id="KW-0378">Hydrolase</keyword>
<evidence type="ECO:0000256" key="3">
    <source>
        <dbReference type="ARBA" id="ARBA00006067"/>
    </source>
</evidence>
<comment type="similarity">
    <text evidence="3">Belongs to the peptidase C25 family.</text>
</comment>
<dbReference type="Pfam" id="PF00128">
    <property type="entry name" value="Alpha-amylase"/>
    <property type="match status" value="1"/>
</dbReference>
<evidence type="ECO:0000256" key="2">
    <source>
        <dbReference type="ARBA" id="ARBA00002953"/>
    </source>
</evidence>
<dbReference type="InterPro" id="IPR004193">
    <property type="entry name" value="Glyco_hydro_13_N"/>
</dbReference>
<dbReference type="InterPro" id="IPR013780">
    <property type="entry name" value="Glyco_hydro_b"/>
</dbReference>
<dbReference type="InterPro" id="IPR017853">
    <property type="entry name" value="GH"/>
</dbReference>